<reference evidence="2" key="2">
    <citation type="submission" date="2020-06" db="EMBL/GenBank/DDBJ databases">
        <title>Helianthus annuus Genome sequencing and assembly Release 2.</title>
        <authorList>
            <person name="Gouzy J."/>
            <person name="Langlade N."/>
            <person name="Munos S."/>
        </authorList>
    </citation>
    <scope>NUCLEOTIDE SEQUENCE</scope>
    <source>
        <tissue evidence="2">Leaves</tissue>
    </source>
</reference>
<dbReference type="Proteomes" id="UP000215914">
    <property type="component" value="Unassembled WGS sequence"/>
</dbReference>
<organism evidence="2 3">
    <name type="scientific">Helianthus annuus</name>
    <name type="common">Common sunflower</name>
    <dbReference type="NCBI Taxonomy" id="4232"/>
    <lineage>
        <taxon>Eukaryota</taxon>
        <taxon>Viridiplantae</taxon>
        <taxon>Streptophyta</taxon>
        <taxon>Embryophyta</taxon>
        <taxon>Tracheophyta</taxon>
        <taxon>Spermatophyta</taxon>
        <taxon>Magnoliopsida</taxon>
        <taxon>eudicotyledons</taxon>
        <taxon>Gunneridae</taxon>
        <taxon>Pentapetalae</taxon>
        <taxon>asterids</taxon>
        <taxon>campanulids</taxon>
        <taxon>Asterales</taxon>
        <taxon>Asteraceae</taxon>
        <taxon>Asteroideae</taxon>
        <taxon>Heliantheae alliance</taxon>
        <taxon>Heliantheae</taxon>
        <taxon>Helianthus</taxon>
    </lineage>
</organism>
<sequence>MIKLIRTFISRKPFPSELRIISTGLPCVLFLVIALKITFLRIHITVNLIINGPLKLFFIRIIFRIVNIVLHKNVKTRSTPLPFLSGTLGACFPCGGRDSTGFWTVPYCVGFCS</sequence>
<name>A0A9K3HFT7_HELAN</name>
<reference evidence="2" key="1">
    <citation type="journal article" date="2017" name="Nature">
        <title>The sunflower genome provides insights into oil metabolism, flowering and Asterid evolution.</title>
        <authorList>
            <person name="Badouin H."/>
            <person name="Gouzy J."/>
            <person name="Grassa C.J."/>
            <person name="Murat F."/>
            <person name="Staton S.E."/>
            <person name="Cottret L."/>
            <person name="Lelandais-Briere C."/>
            <person name="Owens G.L."/>
            <person name="Carrere S."/>
            <person name="Mayjonade B."/>
            <person name="Legrand L."/>
            <person name="Gill N."/>
            <person name="Kane N.C."/>
            <person name="Bowers J.E."/>
            <person name="Hubner S."/>
            <person name="Bellec A."/>
            <person name="Berard A."/>
            <person name="Berges H."/>
            <person name="Blanchet N."/>
            <person name="Boniface M.C."/>
            <person name="Brunel D."/>
            <person name="Catrice O."/>
            <person name="Chaidir N."/>
            <person name="Claudel C."/>
            <person name="Donnadieu C."/>
            <person name="Faraut T."/>
            <person name="Fievet G."/>
            <person name="Helmstetter N."/>
            <person name="King M."/>
            <person name="Knapp S.J."/>
            <person name="Lai Z."/>
            <person name="Le Paslier M.C."/>
            <person name="Lippi Y."/>
            <person name="Lorenzon L."/>
            <person name="Mandel J.R."/>
            <person name="Marage G."/>
            <person name="Marchand G."/>
            <person name="Marquand E."/>
            <person name="Bret-Mestries E."/>
            <person name="Morien E."/>
            <person name="Nambeesan S."/>
            <person name="Nguyen T."/>
            <person name="Pegot-Espagnet P."/>
            <person name="Pouilly N."/>
            <person name="Raftis F."/>
            <person name="Sallet E."/>
            <person name="Schiex T."/>
            <person name="Thomas J."/>
            <person name="Vandecasteele C."/>
            <person name="Vares D."/>
            <person name="Vear F."/>
            <person name="Vautrin S."/>
            <person name="Crespi M."/>
            <person name="Mangin B."/>
            <person name="Burke J.M."/>
            <person name="Salse J."/>
            <person name="Munos S."/>
            <person name="Vincourt P."/>
            <person name="Rieseberg L.H."/>
            <person name="Langlade N.B."/>
        </authorList>
    </citation>
    <scope>NUCLEOTIDE SEQUENCE</scope>
    <source>
        <tissue evidence="2">Leaves</tissue>
    </source>
</reference>
<feature type="transmembrane region" description="Helical" evidence="1">
    <location>
        <begin position="20"/>
        <end position="42"/>
    </location>
</feature>
<accession>A0A9K3HFT7</accession>
<evidence type="ECO:0000256" key="1">
    <source>
        <dbReference type="SAM" id="Phobius"/>
    </source>
</evidence>
<keyword evidence="1" id="KW-0472">Membrane</keyword>
<evidence type="ECO:0000313" key="2">
    <source>
        <dbReference type="EMBL" id="KAF5777523.1"/>
    </source>
</evidence>
<comment type="caution">
    <text evidence="2">The sequence shown here is derived from an EMBL/GenBank/DDBJ whole genome shotgun (WGS) entry which is preliminary data.</text>
</comment>
<keyword evidence="1" id="KW-0812">Transmembrane</keyword>
<gene>
    <name evidence="2" type="ORF">HanXRQr2_Chr12g0536691</name>
</gene>
<dbReference type="AlphaFoldDB" id="A0A9K3HFT7"/>
<evidence type="ECO:0000313" key="3">
    <source>
        <dbReference type="Proteomes" id="UP000215914"/>
    </source>
</evidence>
<proteinExistence type="predicted"/>
<keyword evidence="1" id="KW-1133">Transmembrane helix</keyword>
<feature type="transmembrane region" description="Helical" evidence="1">
    <location>
        <begin position="48"/>
        <end position="70"/>
    </location>
</feature>
<protein>
    <submittedName>
        <fullName evidence="2">Uncharacterized protein</fullName>
    </submittedName>
</protein>
<dbReference type="Gramene" id="mRNA:HanXRQr2_Chr12g0536691">
    <property type="protein sequence ID" value="mRNA:HanXRQr2_Chr12g0536691"/>
    <property type="gene ID" value="HanXRQr2_Chr12g0536691"/>
</dbReference>
<keyword evidence="3" id="KW-1185">Reference proteome</keyword>
<dbReference type="EMBL" id="MNCJ02000327">
    <property type="protein sequence ID" value="KAF5777523.1"/>
    <property type="molecule type" value="Genomic_DNA"/>
</dbReference>